<keyword evidence="13" id="KW-1185">Reference proteome</keyword>
<dbReference type="Proteomes" id="UP000663829">
    <property type="component" value="Unassembled WGS sequence"/>
</dbReference>
<dbReference type="GO" id="GO:0033557">
    <property type="term" value="C:Slx1-Slx4 complex"/>
    <property type="evidence" value="ECO:0007669"/>
    <property type="project" value="InterPro"/>
</dbReference>
<evidence type="ECO:0000256" key="8">
    <source>
        <dbReference type="SAM" id="MobiDB-lite"/>
    </source>
</evidence>
<protein>
    <recommendedName>
        <fullName evidence="7">Structure-specific endonuclease subunit SLX4</fullName>
    </recommendedName>
</protein>
<dbReference type="EMBL" id="CAJOBC010029723">
    <property type="protein sequence ID" value="CAF4084409.1"/>
    <property type="molecule type" value="Genomic_DNA"/>
</dbReference>
<evidence type="ECO:0000256" key="4">
    <source>
        <dbReference type="ARBA" id="ARBA00023172"/>
    </source>
</evidence>
<evidence type="ECO:0000313" key="12">
    <source>
        <dbReference type="EMBL" id="CAF4084409.1"/>
    </source>
</evidence>
<dbReference type="Pfam" id="PF09494">
    <property type="entry name" value="Slx4"/>
    <property type="match status" value="1"/>
</dbReference>
<feature type="region of interest" description="Disordered" evidence="8">
    <location>
        <begin position="472"/>
        <end position="505"/>
    </location>
</feature>
<feature type="compositionally biased region" description="Low complexity" evidence="8">
    <location>
        <begin position="383"/>
        <end position="403"/>
    </location>
</feature>
<comment type="subcellular location">
    <subcellularLocation>
        <location evidence="1">Nucleus</location>
    </subcellularLocation>
</comment>
<evidence type="ECO:0000256" key="2">
    <source>
        <dbReference type="ARBA" id="ARBA00006661"/>
    </source>
</evidence>
<dbReference type="Proteomes" id="UP000682733">
    <property type="component" value="Unassembled WGS sequence"/>
</dbReference>
<organism evidence="10 13">
    <name type="scientific">Didymodactylos carnosus</name>
    <dbReference type="NCBI Taxonomy" id="1234261"/>
    <lineage>
        <taxon>Eukaryota</taxon>
        <taxon>Metazoa</taxon>
        <taxon>Spiralia</taxon>
        <taxon>Gnathifera</taxon>
        <taxon>Rotifera</taxon>
        <taxon>Eurotatoria</taxon>
        <taxon>Bdelloidea</taxon>
        <taxon>Philodinida</taxon>
        <taxon>Philodinidae</taxon>
        <taxon>Didymodactylos</taxon>
    </lineage>
</organism>
<name>A0A815CJG9_9BILA</name>
<keyword evidence="3" id="KW-0227">DNA damage</keyword>
<dbReference type="PANTHER" id="PTHR21541">
    <property type="entry name" value="BTB POZ DOMAIN CONTAINING 12"/>
    <property type="match status" value="1"/>
</dbReference>
<dbReference type="OrthoDB" id="5576441at2759"/>
<gene>
    <name evidence="10" type="ORF">GPM918_LOCUS27747</name>
    <name evidence="9" type="ORF">OVA965_LOCUS4058</name>
    <name evidence="12" type="ORF">SRO942_LOCUS28127</name>
    <name evidence="11" type="ORF">TMI583_LOCUS4056</name>
</gene>
<sequence length="611" mass="70030">MNDRVFMQHNCWTSINEDMSNSNSDSDKDNEIIEISVNFESDQSLNKKFCYSNEEIKLPLSSSTDSYELNNAVHELSANDSDLTDIYTPPRISNNEEDNNFNRNDINQPIKSVQRLSIKQNDTLYNQSVIILDDDTPLQKKNKSFLKLSHLQENEEATENTQLTENDHVWDNWYDNANDDLLFQWQQRPQQEEEKEDKESPLLISDKPQITIDSPKIVTQMITTVTTSSTSVTTKNLSTKTVTTSRNRAKKRSKKSMTQYRPPSPFSPKPDYKSLDLSEIKKLAERYGLLSSQSKTRLIKILNEIYDYTHQYETDTDYEWSRTDDPPIIDNKKALCHTPPTPAVNNLKPSKKLKGSQAIQRRPVHQMSSSDEDEYKQPKRARQQSQSSTSATNLLNKISSTTTDDADNENDSSENNHSNSSHEGKFLEQTVYQFSSSSSGSSKATSPEKRQIHDDEIKTSIQTINDVLSSLQDFEPPTTTTTITTSPQKLSSSPPSGITKTTSCTNLSGEKKKKTKAISQVDKEKQKANELELNLIKIFDYIKSNDELYQSILSYEPIDFEDFHKKLKTDLNIKIQSKDLMRFMDDQCLTFTLRKKGKSFTHVIRAKKRKH</sequence>
<dbReference type="PANTHER" id="PTHR21541:SF3">
    <property type="entry name" value="STRUCTURE-SPECIFIC ENDONUCLEASE SUBUNIT SLX4"/>
    <property type="match status" value="1"/>
</dbReference>
<keyword evidence="6" id="KW-0539">Nucleus</keyword>
<dbReference type="EMBL" id="CAJNOQ010011782">
    <property type="protein sequence ID" value="CAF1285062.1"/>
    <property type="molecule type" value="Genomic_DNA"/>
</dbReference>
<evidence type="ECO:0000256" key="3">
    <source>
        <dbReference type="ARBA" id="ARBA00022763"/>
    </source>
</evidence>
<feature type="region of interest" description="Disordered" evidence="8">
    <location>
        <begin position="331"/>
        <end position="452"/>
    </location>
</feature>
<comment type="similarity">
    <text evidence="2">Belongs to the SLX4 family.</text>
</comment>
<evidence type="ECO:0000313" key="13">
    <source>
        <dbReference type="Proteomes" id="UP000663829"/>
    </source>
</evidence>
<evidence type="ECO:0000256" key="5">
    <source>
        <dbReference type="ARBA" id="ARBA00023204"/>
    </source>
</evidence>
<comment type="caution">
    <text evidence="10">The sequence shown here is derived from an EMBL/GenBank/DDBJ whole genome shotgun (WGS) entry which is preliminary data.</text>
</comment>
<proteinExistence type="inferred from homology"/>
<keyword evidence="4" id="KW-0233">DNA recombination</keyword>
<dbReference type="AlphaFoldDB" id="A0A815CJG9"/>
<dbReference type="Proteomes" id="UP000677228">
    <property type="component" value="Unassembled WGS sequence"/>
</dbReference>
<evidence type="ECO:0000256" key="1">
    <source>
        <dbReference type="ARBA" id="ARBA00004123"/>
    </source>
</evidence>
<dbReference type="GO" id="GO:0000712">
    <property type="term" value="P:resolution of meiotic recombination intermediates"/>
    <property type="evidence" value="ECO:0007669"/>
    <property type="project" value="TreeGrafter"/>
</dbReference>
<evidence type="ECO:0000313" key="10">
    <source>
        <dbReference type="EMBL" id="CAF1285062.1"/>
    </source>
</evidence>
<dbReference type="Proteomes" id="UP000681722">
    <property type="component" value="Unassembled WGS sequence"/>
</dbReference>
<evidence type="ECO:0000256" key="6">
    <source>
        <dbReference type="ARBA" id="ARBA00023242"/>
    </source>
</evidence>
<dbReference type="InterPro" id="IPR018574">
    <property type="entry name" value="Structure-sp_endonuc_su_Slx4"/>
</dbReference>
<evidence type="ECO:0000313" key="11">
    <source>
        <dbReference type="EMBL" id="CAF3571982.1"/>
    </source>
</evidence>
<reference evidence="10" key="1">
    <citation type="submission" date="2021-02" db="EMBL/GenBank/DDBJ databases">
        <authorList>
            <person name="Nowell W R."/>
        </authorList>
    </citation>
    <scope>NUCLEOTIDE SEQUENCE</scope>
</reference>
<dbReference type="EMBL" id="CAJNOK010001034">
    <property type="protein sequence ID" value="CAF0789531.1"/>
    <property type="molecule type" value="Genomic_DNA"/>
</dbReference>
<feature type="compositionally biased region" description="Polar residues" evidence="8">
    <location>
        <begin position="486"/>
        <end position="505"/>
    </location>
</feature>
<accession>A0A815CJG9</accession>
<evidence type="ECO:0000256" key="7">
    <source>
        <dbReference type="ARBA" id="ARBA00029496"/>
    </source>
</evidence>
<feature type="compositionally biased region" description="Low complexity" evidence="8">
    <location>
        <begin position="228"/>
        <end position="246"/>
    </location>
</feature>
<evidence type="ECO:0000313" key="9">
    <source>
        <dbReference type="EMBL" id="CAF0789531.1"/>
    </source>
</evidence>
<dbReference type="GO" id="GO:0006260">
    <property type="term" value="P:DNA replication"/>
    <property type="evidence" value="ECO:0007669"/>
    <property type="project" value="InterPro"/>
</dbReference>
<feature type="region of interest" description="Disordered" evidence="8">
    <location>
        <begin position="228"/>
        <end position="272"/>
    </location>
</feature>
<dbReference type="EMBL" id="CAJOBA010001034">
    <property type="protein sequence ID" value="CAF3571982.1"/>
    <property type="molecule type" value="Genomic_DNA"/>
</dbReference>
<keyword evidence="5" id="KW-0234">DNA repair</keyword>
<dbReference type="GO" id="GO:0006281">
    <property type="term" value="P:DNA repair"/>
    <property type="evidence" value="ECO:0007669"/>
    <property type="project" value="UniProtKB-KW"/>
</dbReference>